<dbReference type="Gene3D" id="3.20.20.140">
    <property type="entry name" value="Metal-dependent hydrolases"/>
    <property type="match status" value="1"/>
</dbReference>
<sequence>MLNRRTLAKSVGAALAVSATAAVPATANSGPGSDGTSRHRHLIRNGAVVTMDPGLGVLPRADVLVGDGRIIDVGRDLDARGAQVVDATDMIVMPGFVNTHHHMWSALGRNFVADGFPYFAAKRATSTLYEAADVYRSVLLGLAELANAGVTTVHNWSNNTRSPAHADAELRAHRDGLLRARFSYGHVDQMARDVPMDFTDVDRVRQQYFSNGTAFDGLVHLGVAVRGLSQSTEPAFFADMDAALLRDLPVAIHAGQAPPRIVDAADYERRGWLGPKTLLTHYVTALDSDMEVMARTGTPLSWSPHSEFRLGTAGDPRDALLRFRRAGVPVSLSSDATSIAPSDMFEAMRLVWNTGIPWQGTPSAGLPEIGFRDVLAMATINGARALGLGDVTGSITPGKRADVLLVRTDDVNLAPGGLIETTLVQAASHDNVDTVFSDGRIVKRGGRLVAYDVDRIVRDAKASSLRIRTAAGGILTPAT</sequence>
<dbReference type="EMBL" id="FOFR01000008">
    <property type="protein sequence ID" value="SER18038.1"/>
    <property type="molecule type" value="Genomic_DNA"/>
</dbReference>
<dbReference type="Proteomes" id="UP000199352">
    <property type="component" value="Unassembled WGS sequence"/>
</dbReference>
<feature type="domain" description="Amidohydrolase-related" evidence="2">
    <location>
        <begin position="91"/>
        <end position="442"/>
    </location>
</feature>
<gene>
    <name evidence="3" type="ORF">SAMN05216188_108225</name>
</gene>
<evidence type="ECO:0000313" key="4">
    <source>
        <dbReference type="Proteomes" id="UP000199352"/>
    </source>
</evidence>
<dbReference type="PROSITE" id="PS51318">
    <property type="entry name" value="TAT"/>
    <property type="match status" value="1"/>
</dbReference>
<dbReference type="RefSeq" id="WP_089952601.1">
    <property type="nucleotide sequence ID" value="NZ_FOFR01000008.1"/>
</dbReference>
<dbReference type="OrthoDB" id="3189065at2"/>
<dbReference type="InterPro" id="IPR032466">
    <property type="entry name" value="Metal_Hydrolase"/>
</dbReference>
<dbReference type="SUPFAM" id="SSF51338">
    <property type="entry name" value="Composite domain of metallo-dependent hydrolases"/>
    <property type="match status" value="1"/>
</dbReference>
<dbReference type="InterPro" id="IPR011059">
    <property type="entry name" value="Metal-dep_hydrolase_composite"/>
</dbReference>
<dbReference type="AlphaFoldDB" id="A0A1H9M2Y2"/>
<protein>
    <submittedName>
        <fullName evidence="3">Cytosine/adenosine deaminase</fullName>
    </submittedName>
</protein>
<reference evidence="4" key="1">
    <citation type="submission" date="2016-10" db="EMBL/GenBank/DDBJ databases">
        <authorList>
            <person name="Varghese N."/>
            <person name="Submissions S."/>
        </authorList>
    </citation>
    <scope>NUCLEOTIDE SEQUENCE [LARGE SCALE GENOMIC DNA]</scope>
    <source>
        <strain evidence="4">CGMCC 4.3525</strain>
    </source>
</reference>
<dbReference type="PANTHER" id="PTHR43794:SF5">
    <property type="entry name" value="CHLOROHYDROLASE FAMILY PROTEIN"/>
    <property type="match status" value="1"/>
</dbReference>
<dbReference type="SUPFAM" id="SSF51556">
    <property type="entry name" value="Metallo-dependent hydrolases"/>
    <property type="match status" value="1"/>
</dbReference>
<feature type="chain" id="PRO_5038792206" evidence="1">
    <location>
        <begin position="22"/>
        <end position="479"/>
    </location>
</feature>
<evidence type="ECO:0000313" key="3">
    <source>
        <dbReference type="EMBL" id="SER18038.1"/>
    </source>
</evidence>
<organism evidence="3 4">
    <name type="scientific">Lentzea xinjiangensis</name>
    <dbReference type="NCBI Taxonomy" id="402600"/>
    <lineage>
        <taxon>Bacteria</taxon>
        <taxon>Bacillati</taxon>
        <taxon>Actinomycetota</taxon>
        <taxon>Actinomycetes</taxon>
        <taxon>Pseudonocardiales</taxon>
        <taxon>Pseudonocardiaceae</taxon>
        <taxon>Lentzea</taxon>
    </lineage>
</organism>
<dbReference type="PANTHER" id="PTHR43794">
    <property type="entry name" value="AMINOHYDROLASE SSNA-RELATED"/>
    <property type="match status" value="1"/>
</dbReference>
<proteinExistence type="predicted"/>
<dbReference type="GO" id="GO:0016810">
    <property type="term" value="F:hydrolase activity, acting on carbon-nitrogen (but not peptide) bonds"/>
    <property type="evidence" value="ECO:0007669"/>
    <property type="project" value="InterPro"/>
</dbReference>
<evidence type="ECO:0000259" key="2">
    <source>
        <dbReference type="Pfam" id="PF01979"/>
    </source>
</evidence>
<dbReference type="Gene3D" id="2.30.40.10">
    <property type="entry name" value="Urease, subunit C, domain 1"/>
    <property type="match status" value="1"/>
</dbReference>
<name>A0A1H9M2Y2_9PSEU</name>
<dbReference type="InterPro" id="IPR006680">
    <property type="entry name" value="Amidohydro-rel"/>
</dbReference>
<dbReference type="STRING" id="402600.SAMN05216188_108225"/>
<dbReference type="Pfam" id="PF01979">
    <property type="entry name" value="Amidohydro_1"/>
    <property type="match status" value="1"/>
</dbReference>
<dbReference type="InterPro" id="IPR006311">
    <property type="entry name" value="TAT_signal"/>
</dbReference>
<keyword evidence="1" id="KW-0732">Signal</keyword>
<keyword evidence="4" id="KW-1185">Reference proteome</keyword>
<accession>A0A1H9M2Y2</accession>
<evidence type="ECO:0000256" key="1">
    <source>
        <dbReference type="SAM" id="SignalP"/>
    </source>
</evidence>
<dbReference type="InterPro" id="IPR050287">
    <property type="entry name" value="MTA/SAH_deaminase"/>
</dbReference>
<feature type="signal peptide" evidence="1">
    <location>
        <begin position="1"/>
        <end position="21"/>
    </location>
</feature>